<dbReference type="AlphaFoldDB" id="A0A1H5FCB5"/>
<accession>A0A1H5FCB5</accession>
<sequence>MLLVESRAADAALAAFGACLPPRAAGEEVVFLAHGYADVPLGRRYDCCFPADDEGAVTWVTVTVVAVTQQFGRPFDGIPHGWRTLALLRFEPEVPAVVRALPRASVWCEHPVTLLVGDRDAWAARRREYGGFGHVLRRWTEHRRTDAGRLARQAGVPEAWVRGVLCGGPPMDVLLRRLAPVLGLRTPDVFALAGRSSPYDPPPSGARAGAWVPELVRHAVALPPEGLGELRRFAAGLHPVHPEAADAPGEPDHDAADGPGPLLMRLARTRNLGPAATAKTLAVLTGRHWSAATYHALARGGREVTDDLLADFAAVFGVPAADLAVLVGAGPCAAPPPAPAVDGAAELIHDVRALTADQLRRAVSFARSLRERS</sequence>
<evidence type="ECO:0000313" key="2">
    <source>
        <dbReference type="Proteomes" id="UP000182375"/>
    </source>
</evidence>
<protein>
    <submittedName>
        <fullName evidence="1">Uncharacterized protein</fullName>
    </submittedName>
</protein>
<evidence type="ECO:0000313" key="1">
    <source>
        <dbReference type="EMBL" id="SEE00758.1"/>
    </source>
</evidence>
<name>A0A1H5FCB5_9ACTN</name>
<dbReference type="STRING" id="67331.SAMN04490357_6606"/>
<dbReference type="EMBL" id="FNTD01000004">
    <property type="protein sequence ID" value="SEE00758.1"/>
    <property type="molecule type" value="Genomic_DNA"/>
</dbReference>
<proteinExistence type="predicted"/>
<gene>
    <name evidence="1" type="ORF">SAMN04490357_6606</name>
</gene>
<organism evidence="1 2">
    <name type="scientific">Streptomyces misionensis</name>
    <dbReference type="NCBI Taxonomy" id="67331"/>
    <lineage>
        <taxon>Bacteria</taxon>
        <taxon>Bacillati</taxon>
        <taxon>Actinomycetota</taxon>
        <taxon>Actinomycetes</taxon>
        <taxon>Kitasatosporales</taxon>
        <taxon>Streptomycetaceae</taxon>
        <taxon>Streptomyces</taxon>
    </lineage>
</organism>
<dbReference type="Proteomes" id="UP000182375">
    <property type="component" value="Unassembled WGS sequence"/>
</dbReference>
<reference evidence="1 2" key="1">
    <citation type="submission" date="2016-10" db="EMBL/GenBank/DDBJ databases">
        <authorList>
            <person name="de Groot N.N."/>
        </authorList>
    </citation>
    <scope>NUCLEOTIDE SEQUENCE [LARGE SCALE GENOMIC DNA]</scope>
    <source>
        <strain evidence="1 2">DSM 40306</strain>
    </source>
</reference>